<dbReference type="Proteomes" id="UP001404845">
    <property type="component" value="Unassembled WGS sequence"/>
</dbReference>
<organism evidence="1 2">
    <name type="scientific">Methylorubrum rhodesianum</name>
    <dbReference type="NCBI Taxonomy" id="29427"/>
    <lineage>
        <taxon>Bacteria</taxon>
        <taxon>Pseudomonadati</taxon>
        <taxon>Pseudomonadota</taxon>
        <taxon>Alphaproteobacteria</taxon>
        <taxon>Hyphomicrobiales</taxon>
        <taxon>Methylobacteriaceae</taxon>
        <taxon>Methylorubrum</taxon>
    </lineage>
</organism>
<name>A0ABU9Z7I7_9HYPH</name>
<evidence type="ECO:0000313" key="2">
    <source>
        <dbReference type="Proteomes" id="UP001404845"/>
    </source>
</evidence>
<sequence>MTPKFEAAGRDVAATLPCPPTAVQALIADGHLMHTVNRSPKNNRLRKVISPTELWRDGRND</sequence>
<evidence type="ECO:0008006" key="3">
    <source>
        <dbReference type="Google" id="ProtNLM"/>
    </source>
</evidence>
<dbReference type="RefSeq" id="WP_015821686.1">
    <property type="nucleotide sequence ID" value="NZ_JAQYXL010000001.1"/>
</dbReference>
<gene>
    <name evidence="1" type="ORF">PUR21_06120</name>
</gene>
<evidence type="ECO:0000313" key="1">
    <source>
        <dbReference type="EMBL" id="MEN3227232.1"/>
    </source>
</evidence>
<dbReference type="GeneID" id="72988688"/>
<comment type="caution">
    <text evidence="1">The sequence shown here is derived from an EMBL/GenBank/DDBJ whole genome shotgun (WGS) entry which is preliminary data.</text>
</comment>
<reference evidence="1 2" key="1">
    <citation type="journal article" date="2023" name="PLoS ONE">
        <title>Complete genome assembly of Hawai'i environmental nontuberculous mycobacteria reveals unexpected co-isolation with methylobacteria.</title>
        <authorList>
            <person name="Hendrix J."/>
            <person name="Epperson L.E."/>
            <person name="Tong E.I."/>
            <person name="Chan Y.L."/>
            <person name="Hasan N.A."/>
            <person name="Dawrs S.N."/>
            <person name="Norton G.J."/>
            <person name="Virdi R."/>
            <person name="Crooks J.L."/>
            <person name="Chan E.D."/>
            <person name="Honda J.R."/>
            <person name="Strong M."/>
        </authorList>
    </citation>
    <scope>NUCLEOTIDE SEQUENCE [LARGE SCALE GENOMIC DNA]</scope>
    <source>
        <strain evidence="1 2">NJH_HI01</strain>
    </source>
</reference>
<proteinExistence type="predicted"/>
<dbReference type="EMBL" id="JAQYXL010000001">
    <property type="protein sequence ID" value="MEN3227232.1"/>
    <property type="molecule type" value="Genomic_DNA"/>
</dbReference>
<keyword evidence="2" id="KW-1185">Reference proteome</keyword>
<accession>A0ABU9Z7I7</accession>
<protein>
    <recommendedName>
        <fullName evidence="3">DNA-binding protein</fullName>
    </recommendedName>
</protein>